<protein>
    <submittedName>
        <fullName evidence="3">Glycosyltransferase</fullName>
    </submittedName>
</protein>
<dbReference type="PANTHER" id="PTHR45947">
    <property type="entry name" value="SULFOQUINOVOSYL TRANSFERASE SQD2"/>
    <property type="match status" value="1"/>
</dbReference>
<dbReference type="SUPFAM" id="SSF53756">
    <property type="entry name" value="UDP-Glycosyltransferase/glycogen phosphorylase"/>
    <property type="match status" value="1"/>
</dbReference>
<name>A0A426UZA0_9BURK</name>
<accession>A0A426UZA0</accession>
<evidence type="ECO:0000313" key="3">
    <source>
        <dbReference type="EMBL" id="RRR99936.1"/>
    </source>
</evidence>
<reference evidence="3 4" key="1">
    <citation type="submission" date="2018-12" db="EMBL/GenBank/DDBJ databases">
        <title>The whole draft genome of Aquabacterium sp. SJQ9.</title>
        <authorList>
            <person name="Sun L."/>
            <person name="Gao X."/>
            <person name="Chen W."/>
            <person name="Huang K."/>
        </authorList>
    </citation>
    <scope>NUCLEOTIDE SEQUENCE [LARGE SCALE GENOMIC DNA]</scope>
    <source>
        <strain evidence="3 4">SJQ9</strain>
    </source>
</reference>
<organism evidence="3 4">
    <name type="scientific">Aquabacterium soli</name>
    <dbReference type="NCBI Taxonomy" id="2493092"/>
    <lineage>
        <taxon>Bacteria</taxon>
        <taxon>Pseudomonadati</taxon>
        <taxon>Pseudomonadota</taxon>
        <taxon>Betaproteobacteria</taxon>
        <taxon>Burkholderiales</taxon>
        <taxon>Aquabacterium</taxon>
    </lineage>
</organism>
<gene>
    <name evidence="3" type="ORF">EIP75_23445</name>
</gene>
<proteinExistence type="predicted"/>
<feature type="domain" description="Glycosyl transferase family 1" evidence="1">
    <location>
        <begin position="194"/>
        <end position="337"/>
    </location>
</feature>
<keyword evidence="4" id="KW-1185">Reference proteome</keyword>
<dbReference type="GO" id="GO:0016757">
    <property type="term" value="F:glycosyltransferase activity"/>
    <property type="evidence" value="ECO:0007669"/>
    <property type="project" value="InterPro"/>
</dbReference>
<dbReference type="InterPro" id="IPR001296">
    <property type="entry name" value="Glyco_trans_1"/>
</dbReference>
<dbReference type="Gene3D" id="3.40.50.2000">
    <property type="entry name" value="Glycogen Phosphorylase B"/>
    <property type="match status" value="2"/>
</dbReference>
<keyword evidence="3" id="KW-0808">Transferase</keyword>
<dbReference type="AlphaFoldDB" id="A0A426UZA0"/>
<dbReference type="InterPro" id="IPR028098">
    <property type="entry name" value="Glyco_trans_4-like_N"/>
</dbReference>
<dbReference type="Pfam" id="PF13439">
    <property type="entry name" value="Glyco_transf_4"/>
    <property type="match status" value="1"/>
</dbReference>
<dbReference type="Pfam" id="PF00534">
    <property type="entry name" value="Glycos_transf_1"/>
    <property type="match status" value="1"/>
</dbReference>
<dbReference type="OrthoDB" id="7560678at2"/>
<sequence length="372" mass="41550">MKVAVTGLRGFPNIQGGIETHAQHLYPLLVERGVNVTVFGRSPYLSKKKQSYKGVTIRSLPCPRFSSLETVVHTFLSVLYCGLILRPDLIHIHAVGPGLFTPLARILGLRVVFTHHGEDYHRQKWGRFASRLLQLGEMCGSKHANAVIAISQGIKKLIEEKYQVVPFLIPNGVELKSIPTSCQELEKFGIRPFQYILVVGRLVPEKRQDDLISAFSQLKEDKQWKHIKLVIVGAADHKSDYLQKIEKLAGIVDDVIMTGFRSGKTLSELYRWAGVFCLPSSHEGLPIALLEAMSSGCPVLASNISPNLEVGLKESEYFELGDIESLRNRIEAVLLRGPEKYDSEANRSVVAKSYDWRSIAAETLTAYQRASE</sequence>
<dbReference type="EMBL" id="RSED01000039">
    <property type="protein sequence ID" value="RRR99936.1"/>
    <property type="molecule type" value="Genomic_DNA"/>
</dbReference>
<evidence type="ECO:0000259" key="1">
    <source>
        <dbReference type="Pfam" id="PF00534"/>
    </source>
</evidence>
<evidence type="ECO:0000313" key="4">
    <source>
        <dbReference type="Proteomes" id="UP000269265"/>
    </source>
</evidence>
<evidence type="ECO:0000259" key="2">
    <source>
        <dbReference type="Pfam" id="PF13439"/>
    </source>
</evidence>
<dbReference type="PANTHER" id="PTHR45947:SF3">
    <property type="entry name" value="SULFOQUINOVOSYL TRANSFERASE SQD2"/>
    <property type="match status" value="1"/>
</dbReference>
<dbReference type="RefSeq" id="WP_125245612.1">
    <property type="nucleotide sequence ID" value="NZ_RSED01000039.1"/>
</dbReference>
<feature type="domain" description="Glycosyltransferase subfamily 4-like N-terminal" evidence="2">
    <location>
        <begin position="16"/>
        <end position="175"/>
    </location>
</feature>
<comment type="caution">
    <text evidence="3">The sequence shown here is derived from an EMBL/GenBank/DDBJ whole genome shotgun (WGS) entry which is preliminary data.</text>
</comment>
<dbReference type="CDD" id="cd03801">
    <property type="entry name" value="GT4_PimA-like"/>
    <property type="match status" value="1"/>
</dbReference>
<dbReference type="InterPro" id="IPR050194">
    <property type="entry name" value="Glycosyltransferase_grp1"/>
</dbReference>
<dbReference type="Proteomes" id="UP000269265">
    <property type="component" value="Unassembled WGS sequence"/>
</dbReference>